<dbReference type="STRING" id="429701.A0A2G9HJX4"/>
<keyword evidence="3" id="KW-0540">Nuclease</keyword>
<dbReference type="InterPro" id="IPR043502">
    <property type="entry name" value="DNA/RNA_pol_sf"/>
</dbReference>
<accession>A0A2G9HJX4</accession>
<evidence type="ECO:0000256" key="2">
    <source>
        <dbReference type="ARBA" id="ARBA00022695"/>
    </source>
</evidence>
<evidence type="ECO:0000256" key="4">
    <source>
        <dbReference type="ARBA" id="ARBA00022759"/>
    </source>
</evidence>
<proteinExistence type="predicted"/>
<dbReference type="GO" id="GO:0016787">
    <property type="term" value="F:hydrolase activity"/>
    <property type="evidence" value="ECO:0007669"/>
    <property type="project" value="UniProtKB-KW"/>
</dbReference>
<sequence length="202" mass="22997">MEVVKKEILKLLDAGVIYSISESRILYVGSLSKLVYLTTTFQGYVASIFSDHVENIIEVFMCDFTIYEKCLFMIDQGIILGHIVFGQGIEVEKAKIEMIKTLPYLVSVQKIRYFLGHDFLFEIMCDASNYGAGAILGQRIRKSPHVIYYASRTRYSAQNNYSTMEELLAIIFTLEKFCSCLLGTKVIIYSDHIALKHLLSNS</sequence>
<keyword evidence="2 8" id="KW-0548">Nucleotidyltransferase</keyword>
<keyword evidence="4" id="KW-0255">Endonuclease</keyword>
<keyword evidence="5" id="KW-0378">Hydrolase</keyword>
<evidence type="ECO:0000313" key="9">
    <source>
        <dbReference type="Proteomes" id="UP000231279"/>
    </source>
</evidence>
<dbReference type="GO" id="GO:0004519">
    <property type="term" value="F:endonuclease activity"/>
    <property type="evidence" value="ECO:0007669"/>
    <property type="project" value="UniProtKB-KW"/>
</dbReference>
<dbReference type="GO" id="GO:0003887">
    <property type="term" value="F:DNA-directed DNA polymerase activity"/>
    <property type="evidence" value="ECO:0007669"/>
    <property type="project" value="UniProtKB-KW"/>
</dbReference>
<keyword evidence="8" id="KW-0239">DNA-directed DNA polymerase</keyword>
<keyword evidence="1 8" id="KW-0808">Transferase</keyword>
<evidence type="ECO:0000256" key="1">
    <source>
        <dbReference type="ARBA" id="ARBA00022679"/>
    </source>
</evidence>
<evidence type="ECO:0000313" key="8">
    <source>
        <dbReference type="EMBL" id="PIN17842.1"/>
    </source>
</evidence>
<organism evidence="8 9">
    <name type="scientific">Handroanthus impetiginosus</name>
    <dbReference type="NCBI Taxonomy" id="429701"/>
    <lineage>
        <taxon>Eukaryota</taxon>
        <taxon>Viridiplantae</taxon>
        <taxon>Streptophyta</taxon>
        <taxon>Embryophyta</taxon>
        <taxon>Tracheophyta</taxon>
        <taxon>Spermatophyta</taxon>
        <taxon>Magnoliopsida</taxon>
        <taxon>eudicotyledons</taxon>
        <taxon>Gunneridae</taxon>
        <taxon>Pentapetalae</taxon>
        <taxon>asterids</taxon>
        <taxon>lamiids</taxon>
        <taxon>Lamiales</taxon>
        <taxon>Bignoniaceae</taxon>
        <taxon>Crescentiina</taxon>
        <taxon>Tabebuia alliance</taxon>
        <taxon>Handroanthus</taxon>
    </lineage>
</organism>
<dbReference type="OrthoDB" id="10055717at2759"/>
<evidence type="ECO:0000256" key="5">
    <source>
        <dbReference type="ARBA" id="ARBA00022801"/>
    </source>
</evidence>
<dbReference type="PANTHER" id="PTHR34072:SF57">
    <property type="entry name" value="RNA-DIRECTED DNA POLYMERASE"/>
    <property type="match status" value="1"/>
</dbReference>
<dbReference type="EMBL" id="NKXS01001598">
    <property type="protein sequence ID" value="PIN17842.1"/>
    <property type="molecule type" value="Genomic_DNA"/>
</dbReference>
<keyword evidence="6" id="KW-0695">RNA-directed DNA polymerase</keyword>
<evidence type="ECO:0000256" key="3">
    <source>
        <dbReference type="ARBA" id="ARBA00022722"/>
    </source>
</evidence>
<feature type="domain" description="Reverse transcriptase RNase H-like" evidence="7">
    <location>
        <begin position="121"/>
        <end position="200"/>
    </location>
</feature>
<dbReference type="AlphaFoldDB" id="A0A2G9HJX4"/>
<dbReference type="Proteomes" id="UP000231279">
    <property type="component" value="Unassembled WGS sequence"/>
</dbReference>
<reference evidence="9" key="1">
    <citation type="journal article" date="2018" name="Gigascience">
        <title>Genome assembly of the Pink Ipe (Handroanthus impetiginosus, Bignoniaceae), a highly valued, ecologically keystone Neotropical timber forest tree.</title>
        <authorList>
            <person name="Silva-Junior O.B."/>
            <person name="Grattapaglia D."/>
            <person name="Novaes E."/>
            <person name="Collevatti R.G."/>
        </authorList>
    </citation>
    <scope>NUCLEOTIDE SEQUENCE [LARGE SCALE GENOMIC DNA]</scope>
    <source>
        <strain evidence="9">cv. UFG-1</strain>
    </source>
</reference>
<evidence type="ECO:0000256" key="6">
    <source>
        <dbReference type="ARBA" id="ARBA00022918"/>
    </source>
</evidence>
<dbReference type="SUPFAM" id="SSF56672">
    <property type="entry name" value="DNA/RNA polymerases"/>
    <property type="match status" value="1"/>
</dbReference>
<keyword evidence="9" id="KW-1185">Reference proteome</keyword>
<dbReference type="InterPro" id="IPR041373">
    <property type="entry name" value="RT_RNaseH"/>
</dbReference>
<name>A0A2G9HJX4_9LAMI</name>
<gene>
    <name evidence="8" type="ORF">CDL12_09491</name>
</gene>
<comment type="caution">
    <text evidence="8">The sequence shown here is derived from an EMBL/GenBank/DDBJ whole genome shotgun (WGS) entry which is preliminary data.</text>
</comment>
<dbReference type="PANTHER" id="PTHR34072">
    <property type="entry name" value="ENZYMATIC POLYPROTEIN-RELATED"/>
    <property type="match status" value="1"/>
</dbReference>
<protein>
    <submittedName>
        <fullName evidence="8">DNA-directed DNA polymerase</fullName>
        <ecNumber evidence="8">2.7.7.7</ecNumber>
    </submittedName>
</protein>
<dbReference type="EC" id="2.7.7.7" evidence="8"/>
<evidence type="ECO:0000259" key="7">
    <source>
        <dbReference type="Pfam" id="PF17917"/>
    </source>
</evidence>
<dbReference type="GO" id="GO:0003964">
    <property type="term" value="F:RNA-directed DNA polymerase activity"/>
    <property type="evidence" value="ECO:0007669"/>
    <property type="project" value="UniProtKB-KW"/>
</dbReference>
<dbReference type="Pfam" id="PF17917">
    <property type="entry name" value="RT_RNaseH"/>
    <property type="match status" value="1"/>
</dbReference>